<evidence type="ECO:0000259" key="1">
    <source>
        <dbReference type="Pfam" id="PF13480"/>
    </source>
</evidence>
<dbReference type="SUPFAM" id="SSF55729">
    <property type="entry name" value="Acyl-CoA N-acyltransferases (Nat)"/>
    <property type="match status" value="1"/>
</dbReference>
<accession>A0A7X0IJC2</accession>
<dbReference type="EMBL" id="JACHIU010000001">
    <property type="protein sequence ID" value="MBB6475764.1"/>
    <property type="molecule type" value="Genomic_DNA"/>
</dbReference>
<keyword evidence="3" id="KW-1185">Reference proteome</keyword>
<organism evidence="2 3">
    <name type="scientific">Sphaerisporangium rubeum</name>
    <dbReference type="NCBI Taxonomy" id="321317"/>
    <lineage>
        <taxon>Bacteria</taxon>
        <taxon>Bacillati</taxon>
        <taxon>Actinomycetota</taxon>
        <taxon>Actinomycetes</taxon>
        <taxon>Streptosporangiales</taxon>
        <taxon>Streptosporangiaceae</taxon>
        <taxon>Sphaerisporangium</taxon>
    </lineage>
</organism>
<dbReference type="Gene3D" id="3.40.630.30">
    <property type="match status" value="1"/>
</dbReference>
<gene>
    <name evidence="2" type="ORF">BJ992_005195</name>
</gene>
<sequence length="303" mass="33366">MRTYERFPLTDIESFSYFVVRDRGRAVAVLPVSLLRGLDPLRQLRARYPVTGEERGLLSHVWHCYDAWIPGASTPAHVAAVTGAMCDLARDLGAAWYGFVNVPAGSWLREALLAEGFPAHHIEDRYQVDLRGMTRVDDFIAGARPTGRKNYRRNGRRAADAGVRVRVAPPRDVDLAAVTALCAATSKRHGTGGYYPEELFTGFVTALGDAACVIEIHEEERLVGVAVSLRDRTRFHAWACGVHYDVGGNYSPYPLLYTTSVAQALAEGRDTLEGGRGNHVFKRRHGLTPLALDACLLPARPAR</sequence>
<reference evidence="2 3" key="1">
    <citation type="submission" date="2020-08" db="EMBL/GenBank/DDBJ databases">
        <title>Sequencing the genomes of 1000 actinobacteria strains.</title>
        <authorList>
            <person name="Klenk H.-P."/>
        </authorList>
    </citation>
    <scope>NUCLEOTIDE SEQUENCE [LARGE SCALE GENOMIC DNA]</scope>
    <source>
        <strain evidence="2 3">DSM 44936</strain>
    </source>
</reference>
<evidence type="ECO:0000313" key="2">
    <source>
        <dbReference type="EMBL" id="MBB6475764.1"/>
    </source>
</evidence>
<dbReference type="RefSeq" id="WP_184985332.1">
    <property type="nucleotide sequence ID" value="NZ_BAAALO010000019.1"/>
</dbReference>
<evidence type="ECO:0000313" key="3">
    <source>
        <dbReference type="Proteomes" id="UP000555564"/>
    </source>
</evidence>
<protein>
    <recommendedName>
        <fullName evidence="1">BioF2-like acetyltransferase domain-containing protein</fullName>
    </recommendedName>
</protein>
<proteinExistence type="predicted"/>
<dbReference type="InterPro" id="IPR016181">
    <property type="entry name" value="Acyl_CoA_acyltransferase"/>
</dbReference>
<name>A0A7X0IJC2_9ACTN</name>
<dbReference type="AlphaFoldDB" id="A0A7X0IJC2"/>
<dbReference type="Proteomes" id="UP000555564">
    <property type="component" value="Unassembled WGS sequence"/>
</dbReference>
<dbReference type="Pfam" id="PF13480">
    <property type="entry name" value="Acetyltransf_6"/>
    <property type="match status" value="1"/>
</dbReference>
<comment type="caution">
    <text evidence="2">The sequence shown here is derived from an EMBL/GenBank/DDBJ whole genome shotgun (WGS) entry which is preliminary data.</text>
</comment>
<feature type="domain" description="BioF2-like acetyltransferase" evidence="1">
    <location>
        <begin position="148"/>
        <end position="283"/>
    </location>
</feature>
<dbReference type="InterPro" id="IPR038740">
    <property type="entry name" value="BioF2-like_GNAT_dom"/>
</dbReference>